<evidence type="ECO:0000256" key="12">
    <source>
        <dbReference type="RuleBase" id="RU000679"/>
    </source>
</evidence>
<dbReference type="Pfam" id="PF00858">
    <property type="entry name" value="ASC"/>
    <property type="match status" value="1"/>
</dbReference>
<dbReference type="PRINTS" id="PR01078">
    <property type="entry name" value="AMINACHANNEL"/>
</dbReference>
<feature type="transmembrane region" description="Helical" evidence="13">
    <location>
        <begin position="132"/>
        <end position="154"/>
    </location>
</feature>
<proteinExistence type="inferred from homology"/>
<evidence type="ECO:0000256" key="5">
    <source>
        <dbReference type="ARBA" id="ARBA00022692"/>
    </source>
</evidence>
<keyword evidence="10 12" id="KW-0739">Sodium transport</keyword>
<evidence type="ECO:0000313" key="15">
    <source>
        <dbReference type="Proteomes" id="UP000887116"/>
    </source>
</evidence>
<keyword evidence="7" id="KW-0915">Sodium</keyword>
<name>A0A8X6G094_TRICU</name>
<gene>
    <name evidence="14" type="primary">AVEN_75996_1</name>
    <name evidence="14" type="ORF">TNCT_231452</name>
</gene>
<keyword evidence="9 13" id="KW-0472">Membrane</keyword>
<keyword evidence="3 12" id="KW-0813">Transport</keyword>
<evidence type="ECO:0000313" key="14">
    <source>
        <dbReference type="EMBL" id="GFQ93397.1"/>
    </source>
</evidence>
<keyword evidence="5 12" id="KW-0812">Transmembrane</keyword>
<evidence type="ECO:0000256" key="3">
    <source>
        <dbReference type="ARBA" id="ARBA00022448"/>
    </source>
</evidence>
<dbReference type="AlphaFoldDB" id="A0A8X6G094"/>
<evidence type="ECO:0000256" key="13">
    <source>
        <dbReference type="SAM" id="Phobius"/>
    </source>
</evidence>
<keyword evidence="11 12" id="KW-0407">Ion channel</keyword>
<dbReference type="Proteomes" id="UP000887116">
    <property type="component" value="Unassembled WGS sequence"/>
</dbReference>
<reference evidence="14" key="1">
    <citation type="submission" date="2020-07" db="EMBL/GenBank/DDBJ databases">
        <title>Multicomponent nature underlies the extraordinary mechanical properties of spider dragline silk.</title>
        <authorList>
            <person name="Kono N."/>
            <person name="Nakamura H."/>
            <person name="Mori M."/>
            <person name="Yoshida Y."/>
            <person name="Ohtoshi R."/>
            <person name="Malay A.D."/>
            <person name="Moran D.A.P."/>
            <person name="Tomita M."/>
            <person name="Numata K."/>
            <person name="Arakawa K."/>
        </authorList>
    </citation>
    <scope>NUCLEOTIDE SEQUENCE</scope>
</reference>
<evidence type="ECO:0000256" key="11">
    <source>
        <dbReference type="ARBA" id="ARBA00023303"/>
    </source>
</evidence>
<evidence type="ECO:0000256" key="7">
    <source>
        <dbReference type="ARBA" id="ARBA00023053"/>
    </source>
</evidence>
<keyword evidence="15" id="KW-1185">Reference proteome</keyword>
<comment type="similarity">
    <text evidence="2 12">Belongs to the amiloride-sensitive sodium channel (TC 1.A.6) family.</text>
</comment>
<comment type="caution">
    <text evidence="14">The sequence shown here is derived from an EMBL/GenBank/DDBJ whole genome shotgun (WGS) entry which is preliminary data.</text>
</comment>
<dbReference type="GO" id="GO:0015280">
    <property type="term" value="F:ligand-gated sodium channel activity"/>
    <property type="evidence" value="ECO:0007669"/>
    <property type="project" value="TreeGrafter"/>
</dbReference>
<keyword evidence="6 13" id="KW-1133">Transmembrane helix</keyword>
<accession>A0A8X6G094</accession>
<evidence type="ECO:0000256" key="8">
    <source>
        <dbReference type="ARBA" id="ARBA00023065"/>
    </source>
</evidence>
<dbReference type="GO" id="GO:0005886">
    <property type="term" value="C:plasma membrane"/>
    <property type="evidence" value="ECO:0007669"/>
    <property type="project" value="TreeGrafter"/>
</dbReference>
<dbReference type="PANTHER" id="PTHR11690:SF248">
    <property type="entry name" value="PICKPOCKET 17, ISOFORM A"/>
    <property type="match status" value="1"/>
</dbReference>
<evidence type="ECO:0000256" key="2">
    <source>
        <dbReference type="ARBA" id="ARBA00007193"/>
    </source>
</evidence>
<dbReference type="PANTHER" id="PTHR11690">
    <property type="entry name" value="AMILORIDE-SENSITIVE SODIUM CHANNEL-RELATED"/>
    <property type="match status" value="1"/>
</dbReference>
<dbReference type="InterPro" id="IPR001873">
    <property type="entry name" value="ENaC"/>
</dbReference>
<evidence type="ECO:0000256" key="10">
    <source>
        <dbReference type="ARBA" id="ARBA00023201"/>
    </source>
</evidence>
<evidence type="ECO:0000256" key="4">
    <source>
        <dbReference type="ARBA" id="ARBA00022461"/>
    </source>
</evidence>
<evidence type="ECO:0000256" key="1">
    <source>
        <dbReference type="ARBA" id="ARBA00004141"/>
    </source>
</evidence>
<sequence length="173" mass="20424">MESMVKKMGCVHQSVSYPTNYTICEDPGMRRIFLKNPPNVKKKIKFNDVFPSEDILEKCKRECNEACWEESYSLRSEVKFDQAEKCSNDLNCEKKDMFLNFIFNRLEVEKFAHEPRYESVEMFSYIGGYMGMWLGISLVALFDFLEILFCLLFYPLRSKNKLKKIAIPRGRFA</sequence>
<comment type="subcellular location">
    <subcellularLocation>
        <location evidence="1">Membrane</location>
        <topology evidence="1">Multi-pass membrane protein</topology>
    </subcellularLocation>
</comment>
<dbReference type="Gene3D" id="1.10.287.770">
    <property type="entry name" value="YojJ-like"/>
    <property type="match status" value="1"/>
</dbReference>
<dbReference type="EMBL" id="BMAO01034018">
    <property type="protein sequence ID" value="GFQ93397.1"/>
    <property type="molecule type" value="Genomic_DNA"/>
</dbReference>
<protein>
    <submittedName>
        <fullName evidence="14">Uncharacterized protein</fullName>
    </submittedName>
</protein>
<evidence type="ECO:0000256" key="6">
    <source>
        <dbReference type="ARBA" id="ARBA00022989"/>
    </source>
</evidence>
<keyword evidence="8 12" id="KW-0406">Ion transport</keyword>
<keyword evidence="4 12" id="KW-0894">Sodium channel</keyword>
<evidence type="ECO:0000256" key="9">
    <source>
        <dbReference type="ARBA" id="ARBA00023136"/>
    </source>
</evidence>
<organism evidence="14 15">
    <name type="scientific">Trichonephila clavata</name>
    <name type="common">Joro spider</name>
    <name type="synonym">Nephila clavata</name>
    <dbReference type="NCBI Taxonomy" id="2740835"/>
    <lineage>
        <taxon>Eukaryota</taxon>
        <taxon>Metazoa</taxon>
        <taxon>Ecdysozoa</taxon>
        <taxon>Arthropoda</taxon>
        <taxon>Chelicerata</taxon>
        <taxon>Arachnida</taxon>
        <taxon>Araneae</taxon>
        <taxon>Araneomorphae</taxon>
        <taxon>Entelegynae</taxon>
        <taxon>Araneoidea</taxon>
        <taxon>Nephilidae</taxon>
        <taxon>Trichonephila</taxon>
    </lineage>
</organism>
<dbReference type="OrthoDB" id="6418666at2759"/>